<dbReference type="InterPro" id="IPR035240">
    <property type="entry name" value="SprT_Zn_ribbon"/>
</dbReference>
<evidence type="ECO:0000313" key="7">
    <source>
        <dbReference type="EMBL" id="UQW82336.1"/>
    </source>
</evidence>
<keyword evidence="9" id="KW-1185">Reference proteome</keyword>
<dbReference type="NCBIfam" id="NF003339">
    <property type="entry name" value="PRK04351.1"/>
    <property type="match status" value="1"/>
</dbReference>
<sequence>MDNVALQSLTEELSLKYFSRPFKHQVYFNKRLRTTGGRYLLKSHNIEINEKQFNKFGESAIIDIIKHELCHYHLHLQGKGYQHKDQDFKMLSQQTGAPRFCSAIEKYEDRVNYIYQCQQCLSKFPRIRKVNTSKMACGQCNGKLVQLKI</sequence>
<reference evidence="7" key="4">
    <citation type="submission" date="2022-03" db="EMBL/GenBank/DDBJ databases">
        <title>Complete Genome Sequence of Staphylococcus edaphicus strain CCM 8731.</title>
        <authorList>
            <person name="Rimmer C.O."/>
            <person name="Thomas J.C."/>
        </authorList>
    </citation>
    <scope>NUCLEOTIDE SEQUENCE</scope>
    <source>
        <strain evidence="7">CCM 8731</strain>
    </source>
</reference>
<name>A0A2C6VE23_9STAP</name>
<dbReference type="SMART" id="SM00731">
    <property type="entry name" value="SprT"/>
    <property type="match status" value="1"/>
</dbReference>
<keyword evidence="1 4" id="KW-0963">Cytoplasm</keyword>
<reference evidence="8" key="2">
    <citation type="submission" date="2017-10" db="EMBL/GenBank/DDBJ databases">
        <title>Staphylococcus edaphicus sp. nov., isolated in Antarctica, harbouring mecC gene and genomic islands essential in adaptation to extreme environment.</title>
        <authorList>
            <person name="Pantucek R."/>
            <person name="Sedlacek I."/>
            <person name="Indrakova A."/>
            <person name="Vrbovska V."/>
            <person name="Maslanova I."/>
            <person name="Kovarovic V."/>
            <person name="Svec P."/>
            <person name="Kralova S."/>
            <person name="Kristofova L."/>
            <person name="Keklakova J."/>
            <person name="Petras P."/>
            <person name="Doskar J."/>
        </authorList>
    </citation>
    <scope>NUCLEOTIDE SEQUENCE [LARGE SCALE GENOMIC DNA]</scope>
    <source>
        <strain evidence="8">CCM 5085</strain>
    </source>
</reference>
<evidence type="ECO:0000313" key="6">
    <source>
        <dbReference type="EMBL" id="PHK48581.1"/>
    </source>
</evidence>
<evidence type="ECO:0000256" key="1">
    <source>
        <dbReference type="ARBA" id="ARBA00022490"/>
    </source>
</evidence>
<dbReference type="InterPro" id="IPR023524">
    <property type="entry name" value="Uncharacterised_SprT-like"/>
</dbReference>
<dbReference type="AlphaFoldDB" id="A0A2C6VE23"/>
<evidence type="ECO:0000313" key="9">
    <source>
        <dbReference type="Proteomes" id="UP001056588"/>
    </source>
</evidence>
<feature type="active site" evidence="4">
    <location>
        <position position="68"/>
    </location>
</feature>
<evidence type="ECO:0000256" key="4">
    <source>
        <dbReference type="HAMAP-Rule" id="MF_00745"/>
    </source>
</evidence>
<keyword evidence="3 4" id="KW-0862">Zinc</keyword>
<dbReference type="Proteomes" id="UP001056588">
    <property type="component" value="Chromosome"/>
</dbReference>
<protein>
    <recommendedName>
        <fullName evidence="4">Protein SprT-like</fullName>
    </recommendedName>
</protein>
<dbReference type="RefSeq" id="WP_099091303.1">
    <property type="nucleotide sequence ID" value="NZ_CP093217.1"/>
</dbReference>
<accession>A0A2C6VE23</accession>
<dbReference type="Pfam" id="PF10263">
    <property type="entry name" value="SprT-like"/>
    <property type="match status" value="1"/>
</dbReference>
<feature type="binding site" evidence="4">
    <location>
        <position position="71"/>
    </location>
    <ligand>
        <name>Zn(2+)</name>
        <dbReference type="ChEBI" id="CHEBI:29105"/>
    </ligand>
</feature>
<proteinExistence type="inferred from homology"/>
<evidence type="ECO:0000313" key="8">
    <source>
        <dbReference type="Proteomes" id="UP000223828"/>
    </source>
</evidence>
<comment type="similarity">
    <text evidence="4">Belongs to the SprT family.</text>
</comment>
<evidence type="ECO:0000256" key="2">
    <source>
        <dbReference type="ARBA" id="ARBA00022723"/>
    </source>
</evidence>
<dbReference type="EMBL" id="MRZN01000030">
    <property type="protein sequence ID" value="PHK48581.1"/>
    <property type="molecule type" value="Genomic_DNA"/>
</dbReference>
<dbReference type="OrthoDB" id="9799909at2"/>
<dbReference type="Proteomes" id="UP000223828">
    <property type="component" value="Unassembled WGS sequence"/>
</dbReference>
<organism evidence="6 8">
    <name type="scientific">Staphylococcus edaphicus</name>
    <dbReference type="NCBI Taxonomy" id="1955013"/>
    <lineage>
        <taxon>Bacteria</taxon>
        <taxon>Bacillati</taxon>
        <taxon>Bacillota</taxon>
        <taxon>Bacilli</taxon>
        <taxon>Bacillales</taxon>
        <taxon>Staphylococcaceae</taxon>
        <taxon>Staphylococcus</taxon>
    </lineage>
</organism>
<evidence type="ECO:0000259" key="5">
    <source>
        <dbReference type="SMART" id="SM00731"/>
    </source>
</evidence>
<dbReference type="Pfam" id="PF17283">
    <property type="entry name" value="Zn_ribbon_SprT"/>
    <property type="match status" value="1"/>
</dbReference>
<dbReference type="InterPro" id="IPR006640">
    <property type="entry name" value="SprT-like_domain"/>
</dbReference>
<feature type="binding site" evidence="4">
    <location>
        <position position="67"/>
    </location>
    <ligand>
        <name>Zn(2+)</name>
        <dbReference type="ChEBI" id="CHEBI:29105"/>
    </ligand>
</feature>
<dbReference type="HAMAP" id="MF_00745">
    <property type="entry name" value="SprT_like"/>
    <property type="match status" value="1"/>
</dbReference>
<feature type="domain" description="SprT-like" evidence="5">
    <location>
        <begin position="4"/>
        <end position="147"/>
    </location>
</feature>
<gene>
    <name evidence="6" type="ORF">BTJ66_12670</name>
    <name evidence="7" type="ORF">MNY58_04350</name>
</gene>
<dbReference type="GO" id="GO:0005737">
    <property type="term" value="C:cytoplasm"/>
    <property type="evidence" value="ECO:0007669"/>
    <property type="project" value="UniProtKB-SubCell"/>
</dbReference>
<dbReference type="GO" id="GO:0008270">
    <property type="term" value="F:zinc ion binding"/>
    <property type="evidence" value="ECO:0007669"/>
    <property type="project" value="UniProtKB-UniRule"/>
</dbReference>
<reference evidence="6" key="1">
    <citation type="journal article" date="2017" name="Appl. Environ. Microbiol.">
        <title>Staphylococcus edaphicus sp. nov., isolated in Antarctica, harbours mecC gene and genomic islands with suspected role in adaptation to extreme environment.</title>
        <authorList>
            <person name="Pantucek R."/>
            <person name="Sedlacek I."/>
            <person name="Indrakova A."/>
            <person name="Vrbovska V."/>
            <person name="Maslanova I."/>
            <person name="Kovarovic V."/>
            <person name="Svec P."/>
            <person name="Kralova S."/>
            <person name="Kristofova L."/>
            <person name="Keklakova J."/>
            <person name="Petras P."/>
            <person name="Doskar J."/>
        </authorList>
    </citation>
    <scope>NUCLEOTIDE SEQUENCE</scope>
    <source>
        <strain evidence="6">CCM 8730</strain>
    </source>
</reference>
<keyword evidence="2 4" id="KW-0479">Metal-binding</keyword>
<evidence type="ECO:0000256" key="3">
    <source>
        <dbReference type="ARBA" id="ARBA00022833"/>
    </source>
</evidence>
<comment type="cofactor">
    <cofactor evidence="4">
        <name>Zn(2+)</name>
        <dbReference type="ChEBI" id="CHEBI:29105"/>
    </cofactor>
    <text evidence="4">Binds 1 zinc ion.</text>
</comment>
<reference evidence="6" key="3">
    <citation type="submission" date="2017-10" db="EMBL/GenBank/DDBJ databases">
        <authorList>
            <person name="Vrbovska V."/>
            <person name="Kovarovic V."/>
            <person name="Indrakova A."/>
        </authorList>
    </citation>
    <scope>NUCLEOTIDE SEQUENCE</scope>
    <source>
        <strain evidence="6">CCM 8730</strain>
    </source>
</reference>
<comment type="subcellular location">
    <subcellularLocation>
        <location evidence="4">Cytoplasm</location>
    </subcellularLocation>
</comment>
<dbReference type="EMBL" id="CP093217">
    <property type="protein sequence ID" value="UQW82336.1"/>
    <property type="molecule type" value="Genomic_DNA"/>
</dbReference>
<dbReference type="GO" id="GO:0006950">
    <property type="term" value="P:response to stress"/>
    <property type="evidence" value="ECO:0007669"/>
    <property type="project" value="UniProtKB-ARBA"/>
</dbReference>